<dbReference type="GO" id="GO:0003713">
    <property type="term" value="F:transcription coactivator activity"/>
    <property type="evidence" value="ECO:0007669"/>
    <property type="project" value="InterPro"/>
</dbReference>
<evidence type="ECO:0000256" key="2">
    <source>
        <dbReference type="ARBA" id="ARBA00023242"/>
    </source>
</evidence>
<name>A0A9Q0H9X8_9MAGN</name>
<dbReference type="AlphaFoldDB" id="A0A9Q0H9X8"/>
<dbReference type="SUPFAM" id="SSF47040">
    <property type="entry name" value="Kix domain of CBP (creb binding protein)"/>
    <property type="match status" value="1"/>
</dbReference>
<comment type="subcellular location">
    <subcellularLocation>
        <location evidence="1">Nucleus</location>
    </subcellularLocation>
</comment>
<dbReference type="InterPro" id="IPR036546">
    <property type="entry name" value="MED15_KIX"/>
</dbReference>
<evidence type="ECO:0000313" key="6">
    <source>
        <dbReference type="Proteomes" id="UP001141806"/>
    </source>
</evidence>
<dbReference type="OrthoDB" id="1912459at2759"/>
<evidence type="ECO:0000256" key="1">
    <source>
        <dbReference type="ARBA" id="ARBA00004123"/>
    </source>
</evidence>
<dbReference type="EMBL" id="JAMYWD010000009">
    <property type="protein sequence ID" value="KAJ4959874.1"/>
    <property type="molecule type" value="Genomic_DNA"/>
</dbReference>
<proteinExistence type="predicted"/>
<organism evidence="5 6">
    <name type="scientific">Protea cynaroides</name>
    <dbReference type="NCBI Taxonomy" id="273540"/>
    <lineage>
        <taxon>Eukaryota</taxon>
        <taxon>Viridiplantae</taxon>
        <taxon>Streptophyta</taxon>
        <taxon>Embryophyta</taxon>
        <taxon>Tracheophyta</taxon>
        <taxon>Spermatophyta</taxon>
        <taxon>Magnoliopsida</taxon>
        <taxon>Proteales</taxon>
        <taxon>Proteaceae</taxon>
        <taxon>Protea</taxon>
    </lineage>
</organism>
<evidence type="ECO:0000259" key="4">
    <source>
        <dbReference type="Pfam" id="PF16987"/>
    </source>
</evidence>
<evidence type="ECO:0000256" key="3">
    <source>
        <dbReference type="SAM" id="MobiDB-lite"/>
    </source>
</evidence>
<dbReference type="InterPro" id="IPR044661">
    <property type="entry name" value="MED15a/b/c-like"/>
</dbReference>
<dbReference type="Gene3D" id="1.10.246.20">
    <property type="entry name" value="Coactivator CBP, KIX domain"/>
    <property type="match status" value="1"/>
</dbReference>
<reference evidence="5" key="1">
    <citation type="journal article" date="2023" name="Plant J.">
        <title>The genome of the king protea, Protea cynaroides.</title>
        <authorList>
            <person name="Chang J."/>
            <person name="Duong T.A."/>
            <person name="Schoeman C."/>
            <person name="Ma X."/>
            <person name="Roodt D."/>
            <person name="Barker N."/>
            <person name="Li Z."/>
            <person name="Van de Peer Y."/>
            <person name="Mizrachi E."/>
        </authorList>
    </citation>
    <scope>NUCLEOTIDE SEQUENCE</scope>
    <source>
        <tissue evidence="5">Young leaves</tissue>
    </source>
</reference>
<feature type="compositionally biased region" description="Polar residues" evidence="3">
    <location>
        <begin position="90"/>
        <end position="124"/>
    </location>
</feature>
<dbReference type="Proteomes" id="UP001141806">
    <property type="component" value="Unassembled WGS sequence"/>
</dbReference>
<dbReference type="PANTHER" id="PTHR33137">
    <property type="entry name" value="MEDIATOR OF RNA POLYMERASE II TRANSCRIPTION SUBUNIT 15A-RELATED"/>
    <property type="match status" value="1"/>
</dbReference>
<keyword evidence="6" id="KW-1185">Reference proteome</keyword>
<keyword evidence="2" id="KW-0539">Nucleus</keyword>
<gene>
    <name evidence="5" type="ORF">NE237_019784</name>
</gene>
<dbReference type="PANTHER" id="PTHR33137:SF4">
    <property type="entry name" value="MEDIATOR OF RNA POLYMERASE II TRANSCRIPTION SUBUNIT 15A-RELATED"/>
    <property type="match status" value="1"/>
</dbReference>
<accession>A0A9Q0H9X8</accession>
<feature type="region of interest" description="Disordered" evidence="3">
    <location>
        <begin position="78"/>
        <end position="124"/>
    </location>
</feature>
<comment type="caution">
    <text evidence="5">The sequence shown here is derived from an EMBL/GenBank/DDBJ whole genome shotgun (WGS) entry which is preliminary data.</text>
</comment>
<evidence type="ECO:0000313" key="5">
    <source>
        <dbReference type="EMBL" id="KAJ4959874.1"/>
    </source>
</evidence>
<protein>
    <recommendedName>
        <fullName evidence="4">Mediator complex subunit 15 KIX domain-containing protein</fullName>
    </recommendedName>
</protein>
<dbReference type="GO" id="GO:0005634">
    <property type="term" value="C:nucleus"/>
    <property type="evidence" value="ECO:0007669"/>
    <property type="project" value="UniProtKB-SubCell"/>
</dbReference>
<dbReference type="FunFam" id="1.10.246.20:FF:000003">
    <property type="entry name" value="Mediator of RNA polymerase II transcription subunit 15a"/>
    <property type="match status" value="1"/>
</dbReference>
<dbReference type="Pfam" id="PF16987">
    <property type="entry name" value="KIX_2"/>
    <property type="match status" value="1"/>
</dbReference>
<dbReference type="InterPro" id="IPR036529">
    <property type="entry name" value="KIX_dom_sf"/>
</dbReference>
<sequence>MDTGDWRSQLQPNSRQRIVNNIMKTLKQSLSSPEVSHELRKIAIRFEEMIYEAAANQMDYIRKISVKMLTMETKLQTLGVPGSLPPNPAGGNQNSPEPGSQNMQPQLQNPGQTLPLPLTNQSRQAGPEHSKFHCICWNVEFCQPAICAAIYEQSNSEHNVNCW</sequence>
<feature type="domain" description="Mediator complex subunit 15 KIX" evidence="4">
    <location>
        <begin position="3"/>
        <end position="76"/>
    </location>
</feature>
<dbReference type="GO" id="GO:0031490">
    <property type="term" value="F:chromatin DNA binding"/>
    <property type="evidence" value="ECO:0007669"/>
    <property type="project" value="InterPro"/>
</dbReference>